<dbReference type="PROSITE" id="PS51257">
    <property type="entry name" value="PROKAR_LIPOPROTEIN"/>
    <property type="match status" value="1"/>
</dbReference>
<keyword evidence="3 5" id="KW-0732">Signal</keyword>
<dbReference type="Gene3D" id="3.40.190.10">
    <property type="entry name" value="Periplasmic binding protein-like II"/>
    <property type="match status" value="2"/>
</dbReference>
<dbReference type="GO" id="GO:0016020">
    <property type="term" value="C:membrane"/>
    <property type="evidence" value="ECO:0007669"/>
    <property type="project" value="InterPro"/>
</dbReference>
<evidence type="ECO:0000259" key="6">
    <source>
        <dbReference type="SMART" id="SM00062"/>
    </source>
</evidence>
<dbReference type="InterPro" id="IPR018313">
    <property type="entry name" value="SBP_3_CS"/>
</dbReference>
<dbReference type="RefSeq" id="WP_158645660.1">
    <property type="nucleotide sequence ID" value="NZ_BAABIJ010000003.1"/>
</dbReference>
<evidence type="ECO:0000256" key="2">
    <source>
        <dbReference type="ARBA" id="ARBA00010333"/>
    </source>
</evidence>
<dbReference type="InterPro" id="IPR001638">
    <property type="entry name" value="Solute-binding_3/MltF_N"/>
</dbReference>
<sequence length="262" mass="28069">MIARARRFTRPLAVALAALTVAGGAVACTSQDTLAVCTSIPYEPFEYKDSWQDNKVVGFDVDLMNLVADELGQELQIVDMGFGPITSGQALDAGECDVAAAALTITQERSKVMDFSQPYYNADQGLAAVPGTGVSGLGDMDGKLLGVQTETTGEAYALEKQGEYGYEIKPYSDLGELQEALVFGVIDGAIGDIPLWNSEAARNPDRLGVVDRFDTGEQYGFAVAKGNDDLMGTINDVLTEAKESGEFAAIYERWINEPWPGN</sequence>
<keyword evidence="9" id="KW-1185">Reference proteome</keyword>
<comment type="similarity">
    <text evidence="2 4">Belongs to the bacterial solute-binding protein 3 family.</text>
</comment>
<feature type="domain" description="Solute-binding protein family 3/N-terminal" evidence="6">
    <location>
        <begin position="33"/>
        <end position="258"/>
    </location>
</feature>
<dbReference type="PROSITE" id="PS01039">
    <property type="entry name" value="SBP_BACTERIAL_3"/>
    <property type="match status" value="1"/>
</dbReference>
<evidence type="ECO:0000256" key="4">
    <source>
        <dbReference type="RuleBase" id="RU003744"/>
    </source>
</evidence>
<dbReference type="PANTHER" id="PTHR35936:SF17">
    <property type="entry name" value="ARGININE-BINDING EXTRACELLULAR PROTEIN ARTP"/>
    <property type="match status" value="1"/>
</dbReference>
<dbReference type="SMART" id="SM00062">
    <property type="entry name" value="PBPb"/>
    <property type="match status" value="1"/>
</dbReference>
<comment type="caution">
    <text evidence="8">The sequence shown here is derived from an EMBL/GenBank/DDBJ whole genome shotgun (WGS) entry which is preliminary data.</text>
</comment>
<comment type="subcellular location">
    <subcellularLocation>
        <location evidence="1">Cell envelope</location>
    </subcellularLocation>
</comment>
<dbReference type="Proteomes" id="UP000321617">
    <property type="component" value="Unassembled WGS sequence"/>
</dbReference>
<evidence type="ECO:0000259" key="7">
    <source>
        <dbReference type="SMART" id="SM00079"/>
    </source>
</evidence>
<evidence type="ECO:0000256" key="1">
    <source>
        <dbReference type="ARBA" id="ARBA00004196"/>
    </source>
</evidence>
<dbReference type="Pfam" id="PF00497">
    <property type="entry name" value="SBP_bac_3"/>
    <property type="match status" value="1"/>
</dbReference>
<gene>
    <name evidence="8" type="ORF">LX16_3959</name>
</gene>
<dbReference type="OrthoDB" id="8454826at2"/>
<proteinExistence type="inferred from homology"/>
<dbReference type="PANTHER" id="PTHR35936">
    <property type="entry name" value="MEMBRANE-BOUND LYTIC MUREIN TRANSGLYCOSYLASE F"/>
    <property type="match status" value="1"/>
</dbReference>
<protein>
    <submittedName>
        <fullName evidence="8">Polar amino acid transport system substrate-binding protein</fullName>
    </submittedName>
</protein>
<accession>A0A562UY20</accession>
<evidence type="ECO:0000256" key="3">
    <source>
        <dbReference type="ARBA" id="ARBA00022729"/>
    </source>
</evidence>
<organism evidence="8 9">
    <name type="scientific">Stackebrandtia albiflava</name>
    <dbReference type="NCBI Taxonomy" id="406432"/>
    <lineage>
        <taxon>Bacteria</taxon>
        <taxon>Bacillati</taxon>
        <taxon>Actinomycetota</taxon>
        <taxon>Actinomycetes</taxon>
        <taxon>Glycomycetales</taxon>
        <taxon>Glycomycetaceae</taxon>
        <taxon>Stackebrandtia</taxon>
    </lineage>
</organism>
<evidence type="ECO:0000313" key="9">
    <source>
        <dbReference type="Proteomes" id="UP000321617"/>
    </source>
</evidence>
<evidence type="ECO:0000313" key="8">
    <source>
        <dbReference type="EMBL" id="TWJ10540.1"/>
    </source>
</evidence>
<dbReference type="EMBL" id="VLLL01000007">
    <property type="protein sequence ID" value="TWJ10540.1"/>
    <property type="molecule type" value="Genomic_DNA"/>
</dbReference>
<feature type="chain" id="PRO_5021925748" evidence="5">
    <location>
        <begin position="28"/>
        <end position="262"/>
    </location>
</feature>
<evidence type="ECO:0000256" key="5">
    <source>
        <dbReference type="SAM" id="SignalP"/>
    </source>
</evidence>
<dbReference type="SUPFAM" id="SSF53850">
    <property type="entry name" value="Periplasmic binding protein-like II"/>
    <property type="match status" value="1"/>
</dbReference>
<name>A0A562UY20_9ACTN</name>
<reference evidence="8 9" key="1">
    <citation type="journal article" date="2013" name="Stand. Genomic Sci.">
        <title>Genomic Encyclopedia of Type Strains, Phase I: The one thousand microbial genomes (KMG-I) project.</title>
        <authorList>
            <person name="Kyrpides N.C."/>
            <person name="Woyke T."/>
            <person name="Eisen J.A."/>
            <person name="Garrity G."/>
            <person name="Lilburn T.G."/>
            <person name="Beck B.J."/>
            <person name="Whitman W.B."/>
            <person name="Hugenholtz P."/>
            <person name="Klenk H.P."/>
        </authorList>
    </citation>
    <scope>NUCLEOTIDE SEQUENCE [LARGE SCALE GENOMIC DNA]</scope>
    <source>
        <strain evidence="8 9">DSM 45044</strain>
    </source>
</reference>
<dbReference type="GO" id="GO:0015276">
    <property type="term" value="F:ligand-gated monoatomic ion channel activity"/>
    <property type="evidence" value="ECO:0007669"/>
    <property type="project" value="InterPro"/>
</dbReference>
<feature type="signal peptide" evidence="5">
    <location>
        <begin position="1"/>
        <end position="27"/>
    </location>
</feature>
<feature type="domain" description="Ionotropic glutamate receptor C-terminal" evidence="7">
    <location>
        <begin position="33"/>
        <end position="257"/>
    </location>
</feature>
<dbReference type="SMART" id="SM00079">
    <property type="entry name" value="PBPe"/>
    <property type="match status" value="1"/>
</dbReference>
<dbReference type="InterPro" id="IPR001320">
    <property type="entry name" value="Iontro_rcpt_C"/>
</dbReference>
<dbReference type="AlphaFoldDB" id="A0A562UY20"/>
<dbReference type="GO" id="GO:0030313">
    <property type="term" value="C:cell envelope"/>
    <property type="evidence" value="ECO:0007669"/>
    <property type="project" value="UniProtKB-SubCell"/>
</dbReference>